<reference evidence="5" key="1">
    <citation type="journal article" date="2020" name="Stud. Mycol.">
        <title>101 Dothideomycetes genomes: a test case for predicting lifestyles and emergence of pathogens.</title>
        <authorList>
            <person name="Haridas S."/>
            <person name="Albert R."/>
            <person name="Binder M."/>
            <person name="Bloem J."/>
            <person name="Labutti K."/>
            <person name="Salamov A."/>
            <person name="Andreopoulos B."/>
            <person name="Baker S."/>
            <person name="Barry K."/>
            <person name="Bills G."/>
            <person name="Bluhm B."/>
            <person name="Cannon C."/>
            <person name="Castanera R."/>
            <person name="Culley D."/>
            <person name="Daum C."/>
            <person name="Ezra D."/>
            <person name="Gonzalez J."/>
            <person name="Henrissat B."/>
            <person name="Kuo A."/>
            <person name="Liang C."/>
            <person name="Lipzen A."/>
            <person name="Lutzoni F."/>
            <person name="Magnuson J."/>
            <person name="Mondo S."/>
            <person name="Nolan M."/>
            <person name="Ohm R."/>
            <person name="Pangilinan J."/>
            <person name="Park H.-J."/>
            <person name="Ramirez L."/>
            <person name="Alfaro M."/>
            <person name="Sun H."/>
            <person name="Tritt A."/>
            <person name="Yoshinaga Y."/>
            <person name="Zwiers L.-H."/>
            <person name="Turgeon B."/>
            <person name="Goodwin S."/>
            <person name="Spatafora J."/>
            <person name="Crous P."/>
            <person name="Grigoriev I."/>
        </authorList>
    </citation>
    <scope>NUCLEOTIDE SEQUENCE</scope>
    <source>
        <strain evidence="5">CBS 121410</strain>
    </source>
</reference>
<proteinExistence type="predicted"/>
<accession>A0A9P4HVV2</accession>
<dbReference type="SMART" id="SM00212">
    <property type="entry name" value="UBCc"/>
    <property type="match status" value="1"/>
</dbReference>
<feature type="compositionally biased region" description="Basic and acidic residues" evidence="3">
    <location>
        <begin position="660"/>
        <end position="670"/>
    </location>
</feature>
<dbReference type="Pfam" id="PF23043">
    <property type="entry name" value="SH3-B_UBE2O"/>
    <property type="match status" value="1"/>
</dbReference>
<dbReference type="InterPro" id="IPR000608">
    <property type="entry name" value="UBC"/>
</dbReference>
<dbReference type="EMBL" id="ML978726">
    <property type="protein sequence ID" value="KAF2086195.1"/>
    <property type="molecule type" value="Genomic_DNA"/>
</dbReference>
<feature type="compositionally biased region" description="Polar residues" evidence="3">
    <location>
        <begin position="643"/>
        <end position="659"/>
    </location>
</feature>
<dbReference type="InterPro" id="IPR057733">
    <property type="entry name" value="UBE2O-like_SH3-B"/>
</dbReference>
<feature type="region of interest" description="Disordered" evidence="3">
    <location>
        <begin position="567"/>
        <end position="592"/>
    </location>
</feature>
<dbReference type="OrthoDB" id="47801at2759"/>
<gene>
    <name evidence="5" type="ORF">K490DRAFT_67116</name>
</gene>
<dbReference type="Gene3D" id="3.10.110.10">
    <property type="entry name" value="Ubiquitin Conjugating Enzyme"/>
    <property type="match status" value="1"/>
</dbReference>
<name>A0A9P4HVV2_9PEZI</name>
<evidence type="ECO:0000256" key="3">
    <source>
        <dbReference type="SAM" id="MobiDB-lite"/>
    </source>
</evidence>
<comment type="caution">
    <text evidence="5">The sequence shown here is derived from an EMBL/GenBank/DDBJ whole genome shotgun (WGS) entry which is preliminary data.</text>
</comment>
<dbReference type="InterPro" id="IPR016135">
    <property type="entry name" value="UBQ-conjugating_enzyme/RWD"/>
</dbReference>
<feature type="region of interest" description="Disordered" evidence="3">
    <location>
        <begin position="606"/>
        <end position="723"/>
    </location>
</feature>
<dbReference type="PROSITE" id="PS50127">
    <property type="entry name" value="UBC_2"/>
    <property type="match status" value="1"/>
</dbReference>
<dbReference type="AlphaFoldDB" id="A0A9P4HVV2"/>
<dbReference type="Proteomes" id="UP000799776">
    <property type="component" value="Unassembled WGS sequence"/>
</dbReference>
<dbReference type="CDD" id="cd23837">
    <property type="entry name" value="UBCc_UBE2O"/>
    <property type="match status" value="1"/>
</dbReference>
<feature type="domain" description="UBC core" evidence="4">
    <location>
        <begin position="726"/>
        <end position="890"/>
    </location>
</feature>
<evidence type="ECO:0000256" key="1">
    <source>
        <dbReference type="ARBA" id="ARBA00022679"/>
    </source>
</evidence>
<dbReference type="GO" id="GO:0061631">
    <property type="term" value="F:ubiquitin conjugating enzyme activity"/>
    <property type="evidence" value="ECO:0007669"/>
    <property type="project" value="TreeGrafter"/>
</dbReference>
<dbReference type="Pfam" id="PF00179">
    <property type="entry name" value="UQ_con"/>
    <property type="match status" value="1"/>
</dbReference>
<feature type="compositionally biased region" description="Acidic residues" evidence="3">
    <location>
        <begin position="617"/>
        <end position="640"/>
    </location>
</feature>
<dbReference type="PANTHER" id="PTHR46116">
    <property type="entry name" value="(E3-INDEPENDENT) E2 UBIQUITIN-CONJUGATING ENZYME"/>
    <property type="match status" value="1"/>
</dbReference>
<evidence type="ECO:0000313" key="6">
    <source>
        <dbReference type="Proteomes" id="UP000799776"/>
    </source>
</evidence>
<keyword evidence="2" id="KW-0833">Ubl conjugation pathway</keyword>
<keyword evidence="6" id="KW-1185">Reference proteome</keyword>
<evidence type="ECO:0000259" key="4">
    <source>
        <dbReference type="PROSITE" id="PS50127"/>
    </source>
</evidence>
<evidence type="ECO:0000313" key="5">
    <source>
        <dbReference type="EMBL" id="KAF2086195.1"/>
    </source>
</evidence>
<dbReference type="Pfam" id="PF23046">
    <property type="entry name" value="tSH3-B_UBE2O"/>
    <property type="match status" value="1"/>
</dbReference>
<organism evidence="5 6">
    <name type="scientific">Saccharata proteae CBS 121410</name>
    <dbReference type="NCBI Taxonomy" id="1314787"/>
    <lineage>
        <taxon>Eukaryota</taxon>
        <taxon>Fungi</taxon>
        <taxon>Dikarya</taxon>
        <taxon>Ascomycota</taxon>
        <taxon>Pezizomycotina</taxon>
        <taxon>Dothideomycetes</taxon>
        <taxon>Dothideomycetes incertae sedis</taxon>
        <taxon>Botryosphaeriales</taxon>
        <taxon>Saccharataceae</taxon>
        <taxon>Saccharata</taxon>
    </lineage>
</organism>
<feature type="compositionally biased region" description="Acidic residues" evidence="3">
    <location>
        <begin position="572"/>
        <end position="592"/>
    </location>
</feature>
<keyword evidence="1" id="KW-0808">Transferase</keyword>
<evidence type="ECO:0000256" key="2">
    <source>
        <dbReference type="ARBA" id="ARBA00022786"/>
    </source>
</evidence>
<protein>
    <recommendedName>
        <fullName evidence="4">UBC core domain-containing protein</fullName>
    </recommendedName>
</protein>
<dbReference type="SUPFAM" id="SSF54495">
    <property type="entry name" value="UBC-like"/>
    <property type="match status" value="1"/>
</dbReference>
<sequence>MSESMVRSINIPRGSQTEDLQLCVEDTCRLKRKPWMIGVVDRTHNDVDSHDPEPQNEYSLAIERHPSIDPSVFLQFMRSGVPPPDTALISWQTDFVAELLPRSELEIVDRSLLVGDIVKRSAKDAMSGTVISVSMRCVLAPILMWPDVEEIRAGRAYETLIGDDLARQVRDVPTSELTPVRQWPEGGIIVYDNWVGRIEDTVDEVTVRLANGTVVVVENTEELMPVDPRLERHEVGDVVKTKKGNLRRGRWIFGAFNPNVEPTGVVIDVRTITVNAAWLSRRLGSEMPGSWTNEPPVDLNLDELESGRVHLYDSTKLPPLQLAQSTSFQTQELIAGQRVQFKDMAGACVKYNIRRTPRTETSGFDTNLFTVQSTETIVSVQWQNLTVTEEKSASLLPSRDIDDEDEVWPGEIVCTNENDPASLDTWYKAPKKVGVVQTVDGVERMASVKWFREEHTVVRFVGTDLLPGARLGPLIDDVSENVSLYDIHATPTLSRTRGDYVIIYGNSYGTADGAAIHSDAIDWLGEVVDLGLDGLITVRLGAMDPVRDVKVKPECAILAYNTSFDDQAADPTYEDMSDEEEEDWDEMDEYESDQDQFTEMWYEYQTPGGERVRVEAESEDGAWSTEEEDDEGSSPEDGDVDMTGTSPNEVDTSKTTPELQTEKPAERPSDQLDTNEEISNSTQSGGTGEPLSFSAYPDAPPAFAILESEPPTDHHYYGEAGVHSSQRIRRIQKEHKILGSSLPPGIFVRTWESRLDLLRVLIIGPIDTPYEYAPFLIDFHLGSSYPLSAPEAFFHSWTNGLGPVNPNLYEDGKICLSLLGTWHADERNENWSPGKSTLLQVLVSLLGLVLVKEPYYNEAGYEVRHGTEESALPSALYSEKTYFRARNFITHALTNLPAPFGDDIKWAYLDERGPRLLDKAIEVANGIIANSEVEQVDGARDGLRRVSRGAVTMLKRQVQGLEGLRAA</sequence>
<dbReference type="PANTHER" id="PTHR46116:SF15">
    <property type="entry name" value="(E3-INDEPENDENT) E2 UBIQUITIN-CONJUGATING ENZYME"/>
    <property type="match status" value="1"/>
</dbReference>
<dbReference type="InterPro" id="IPR057735">
    <property type="entry name" value="UBE2O-like_tSH3-B"/>
</dbReference>
<dbReference type="FunFam" id="3.10.110.10:FF:000094">
    <property type="entry name" value="Probable ubiquitin-conjugating enzyme E2 23"/>
    <property type="match status" value="1"/>
</dbReference>